<organism evidence="2 3">
    <name type="scientific">Morus notabilis</name>
    <dbReference type="NCBI Taxonomy" id="981085"/>
    <lineage>
        <taxon>Eukaryota</taxon>
        <taxon>Viridiplantae</taxon>
        <taxon>Streptophyta</taxon>
        <taxon>Embryophyta</taxon>
        <taxon>Tracheophyta</taxon>
        <taxon>Spermatophyta</taxon>
        <taxon>Magnoliopsida</taxon>
        <taxon>eudicotyledons</taxon>
        <taxon>Gunneridae</taxon>
        <taxon>Pentapetalae</taxon>
        <taxon>rosids</taxon>
        <taxon>fabids</taxon>
        <taxon>Rosales</taxon>
        <taxon>Moraceae</taxon>
        <taxon>Moreae</taxon>
        <taxon>Morus</taxon>
    </lineage>
</organism>
<name>W9S1E8_9ROSA</name>
<sequence length="149" mass="16487">MATPATSASPSSTIPSSSSSIPNQSSPNQTTPSQRNFNLNETSIPKSNFQTPLYSAANTIPTFYPQNTQIQFQPNYPPTFPQYIPIQPANFPPPSMNQAVTVKLNFDKYLIWKNQLLNVIIANGMEGFINGTQQPPSHFLDMNQQHSNS</sequence>
<evidence type="ECO:0008006" key="4">
    <source>
        <dbReference type="Google" id="ProtNLM"/>
    </source>
</evidence>
<proteinExistence type="predicted"/>
<evidence type="ECO:0000313" key="2">
    <source>
        <dbReference type="EMBL" id="EXC20874.1"/>
    </source>
</evidence>
<reference evidence="3" key="1">
    <citation type="submission" date="2013-01" db="EMBL/GenBank/DDBJ databases">
        <title>Draft Genome Sequence of a Mulberry Tree, Morus notabilis C.K. Schneid.</title>
        <authorList>
            <person name="He N."/>
            <person name="Zhao S."/>
        </authorList>
    </citation>
    <scope>NUCLEOTIDE SEQUENCE</scope>
</reference>
<gene>
    <name evidence="2" type="ORF">L484_012950</name>
</gene>
<keyword evidence="3" id="KW-1185">Reference proteome</keyword>
<protein>
    <recommendedName>
        <fullName evidence="4">Retrotransposon Copia-like N-terminal domain-containing protein</fullName>
    </recommendedName>
</protein>
<dbReference type="Proteomes" id="UP000030645">
    <property type="component" value="Unassembled WGS sequence"/>
</dbReference>
<feature type="compositionally biased region" description="Low complexity" evidence="1">
    <location>
        <begin position="1"/>
        <end position="30"/>
    </location>
</feature>
<dbReference type="AlphaFoldDB" id="W9S1E8"/>
<feature type="compositionally biased region" description="Polar residues" evidence="1">
    <location>
        <begin position="31"/>
        <end position="45"/>
    </location>
</feature>
<dbReference type="EMBL" id="KE345922">
    <property type="protein sequence ID" value="EXC20874.1"/>
    <property type="molecule type" value="Genomic_DNA"/>
</dbReference>
<accession>W9S1E8</accession>
<evidence type="ECO:0000313" key="3">
    <source>
        <dbReference type="Proteomes" id="UP000030645"/>
    </source>
</evidence>
<feature type="region of interest" description="Disordered" evidence="1">
    <location>
        <begin position="1"/>
        <end position="45"/>
    </location>
</feature>
<evidence type="ECO:0000256" key="1">
    <source>
        <dbReference type="SAM" id="MobiDB-lite"/>
    </source>
</evidence>